<sequence>MTPYRYQTALKTLGSNDSYRNHAADDKRAVVTCGAARASSVRLYKPGPRPPTSTSLIHSTPLQSNLHGLSLTLKAIIALALQDLNSTLFNHERSLRLAPSGLGANQNNGLHLHPQHVPHLTGTLEQRHGYIHRSTSMRASRFLSSPRHFYETSHHALCSMSSSSPMTSTRH</sequence>
<organism evidence="1 2">
    <name type="scientific">Trematosphaeria pertusa</name>
    <dbReference type="NCBI Taxonomy" id="390896"/>
    <lineage>
        <taxon>Eukaryota</taxon>
        <taxon>Fungi</taxon>
        <taxon>Dikarya</taxon>
        <taxon>Ascomycota</taxon>
        <taxon>Pezizomycotina</taxon>
        <taxon>Dothideomycetes</taxon>
        <taxon>Pleosporomycetidae</taxon>
        <taxon>Pleosporales</taxon>
        <taxon>Massarineae</taxon>
        <taxon>Trematosphaeriaceae</taxon>
        <taxon>Trematosphaeria</taxon>
    </lineage>
</organism>
<proteinExistence type="predicted"/>
<name>A0A6A6HYU4_9PLEO</name>
<reference evidence="1" key="1">
    <citation type="journal article" date="2020" name="Stud. Mycol.">
        <title>101 Dothideomycetes genomes: a test case for predicting lifestyles and emergence of pathogens.</title>
        <authorList>
            <person name="Haridas S."/>
            <person name="Albert R."/>
            <person name="Binder M."/>
            <person name="Bloem J."/>
            <person name="Labutti K."/>
            <person name="Salamov A."/>
            <person name="Andreopoulos B."/>
            <person name="Baker S."/>
            <person name="Barry K."/>
            <person name="Bills G."/>
            <person name="Bluhm B."/>
            <person name="Cannon C."/>
            <person name="Castanera R."/>
            <person name="Culley D."/>
            <person name="Daum C."/>
            <person name="Ezra D."/>
            <person name="Gonzalez J."/>
            <person name="Henrissat B."/>
            <person name="Kuo A."/>
            <person name="Liang C."/>
            <person name="Lipzen A."/>
            <person name="Lutzoni F."/>
            <person name="Magnuson J."/>
            <person name="Mondo S."/>
            <person name="Nolan M."/>
            <person name="Ohm R."/>
            <person name="Pangilinan J."/>
            <person name="Park H.-J."/>
            <person name="Ramirez L."/>
            <person name="Alfaro M."/>
            <person name="Sun H."/>
            <person name="Tritt A."/>
            <person name="Yoshinaga Y."/>
            <person name="Zwiers L.-H."/>
            <person name="Turgeon B."/>
            <person name="Goodwin S."/>
            <person name="Spatafora J."/>
            <person name="Crous P."/>
            <person name="Grigoriev I."/>
        </authorList>
    </citation>
    <scope>NUCLEOTIDE SEQUENCE</scope>
    <source>
        <strain evidence="1">CBS 122368</strain>
    </source>
</reference>
<gene>
    <name evidence="1" type="ORF">BU26DRAFT_509906</name>
</gene>
<protein>
    <submittedName>
        <fullName evidence="1">Uncharacterized protein</fullName>
    </submittedName>
</protein>
<dbReference type="Proteomes" id="UP000800094">
    <property type="component" value="Unassembled WGS sequence"/>
</dbReference>
<dbReference type="RefSeq" id="XP_033678389.1">
    <property type="nucleotide sequence ID" value="XM_033827180.1"/>
</dbReference>
<accession>A0A6A6HYU4</accession>
<dbReference type="EMBL" id="ML987205">
    <property type="protein sequence ID" value="KAF2243385.1"/>
    <property type="molecule type" value="Genomic_DNA"/>
</dbReference>
<evidence type="ECO:0000313" key="2">
    <source>
        <dbReference type="Proteomes" id="UP000800094"/>
    </source>
</evidence>
<evidence type="ECO:0000313" key="1">
    <source>
        <dbReference type="EMBL" id="KAF2243385.1"/>
    </source>
</evidence>
<dbReference type="AlphaFoldDB" id="A0A6A6HYU4"/>
<dbReference type="GeneID" id="54580510"/>
<keyword evidence="2" id="KW-1185">Reference proteome</keyword>